<dbReference type="Proteomes" id="UP000597762">
    <property type="component" value="Unassembled WGS sequence"/>
</dbReference>
<keyword evidence="3" id="KW-1185">Reference proteome</keyword>
<name>A0A812BUV7_ACAPH</name>
<evidence type="ECO:0000313" key="2">
    <source>
        <dbReference type="EMBL" id="CAE1247770.1"/>
    </source>
</evidence>
<proteinExistence type="predicted"/>
<dbReference type="OrthoDB" id="10688670at2759"/>
<evidence type="ECO:0000313" key="3">
    <source>
        <dbReference type="Proteomes" id="UP000597762"/>
    </source>
</evidence>
<feature type="compositionally biased region" description="Low complexity" evidence="1">
    <location>
        <begin position="257"/>
        <end position="269"/>
    </location>
</feature>
<organism evidence="2 3">
    <name type="scientific">Acanthosepion pharaonis</name>
    <name type="common">Pharaoh cuttlefish</name>
    <name type="synonym">Sepia pharaonis</name>
    <dbReference type="NCBI Taxonomy" id="158019"/>
    <lineage>
        <taxon>Eukaryota</taxon>
        <taxon>Metazoa</taxon>
        <taxon>Spiralia</taxon>
        <taxon>Lophotrochozoa</taxon>
        <taxon>Mollusca</taxon>
        <taxon>Cephalopoda</taxon>
        <taxon>Coleoidea</taxon>
        <taxon>Decapodiformes</taxon>
        <taxon>Sepiida</taxon>
        <taxon>Sepiina</taxon>
        <taxon>Sepiidae</taxon>
        <taxon>Acanthosepion</taxon>
    </lineage>
</organism>
<feature type="compositionally biased region" description="Low complexity" evidence="1">
    <location>
        <begin position="496"/>
        <end position="510"/>
    </location>
</feature>
<feature type="compositionally biased region" description="Basic and acidic residues" evidence="1">
    <location>
        <begin position="47"/>
        <end position="57"/>
    </location>
</feature>
<protein>
    <submittedName>
        <fullName evidence="2">Uncharacterized protein</fullName>
    </submittedName>
</protein>
<feature type="region of interest" description="Disordered" evidence="1">
    <location>
        <begin position="41"/>
        <end position="62"/>
    </location>
</feature>
<dbReference type="AlphaFoldDB" id="A0A812BUV7"/>
<reference evidence="2" key="1">
    <citation type="submission" date="2021-01" db="EMBL/GenBank/DDBJ databases">
        <authorList>
            <person name="Li R."/>
            <person name="Bekaert M."/>
        </authorList>
    </citation>
    <scope>NUCLEOTIDE SEQUENCE</scope>
    <source>
        <strain evidence="2">Farmed</strain>
    </source>
</reference>
<evidence type="ECO:0000256" key="1">
    <source>
        <dbReference type="SAM" id="MobiDB-lite"/>
    </source>
</evidence>
<gene>
    <name evidence="2" type="ORF">SPHA_25831</name>
</gene>
<accession>A0A812BUV7</accession>
<feature type="region of interest" description="Disordered" evidence="1">
    <location>
        <begin position="248"/>
        <end position="307"/>
    </location>
</feature>
<feature type="region of interest" description="Disordered" evidence="1">
    <location>
        <begin position="87"/>
        <end position="107"/>
    </location>
</feature>
<sequence length="611" mass="65823">MPNSKNHSFLSNSSLSNVCDYNPLNAMFKISLNGKTCRSLSTGEMVSETKEEKRRNSDGSTMRSQFEELLRYSLGLGSSYPKYINDSSSSSSLSDLSEDTKVSESPLRSTITDTALSMLGIKTNQKTGGNKSSGNAPNVYRPANYLGSISSPDMSYQDKILAASVGSTSDNAITNYSMKETKRLNKGILKRPSTEKLNTANLSLLSGNGLIPIDPKPSATKEVCSAIRGLNSLPCKATNMQRVSSMIESRPNHTNKSFSSSSTSSSSSSLKTPMVTLNPVEDNEVVTPRQFGKRHGNKNNRKSWPSYQGPPLDISEEMSDLSLLKSSLLGRDRNLVKLVQRQKRSYSFDKNSIFEDVDGVEPGRIIMGSNRLSNYSFNSSSSFVSVGSPSNESYNSMFTSLESFVSACDASAKTAPVNGSTSAESFATVNDSSTEIVSVNGSTSAESFMTVGDTVSEHASMKNSSTEPQQILQNYRHKNQQMQKSILTLTPPFPQPFSSSSSSPSSPLLSYEDNQTKGHINACTDSSLSVNVDCGSDALTPEDEASIPSNVTTPRQSYIEDSDQVSLSSSSTSDGSQLAGECPFIFNCNISRAVKLTLSSTCPTCHCSLGK</sequence>
<feature type="compositionally biased region" description="Polar residues" evidence="1">
    <location>
        <begin position="547"/>
        <end position="556"/>
    </location>
</feature>
<comment type="caution">
    <text evidence="2">The sequence shown here is derived from an EMBL/GenBank/DDBJ whole genome shotgun (WGS) entry which is preliminary data.</text>
</comment>
<feature type="compositionally biased region" description="Basic residues" evidence="1">
    <location>
        <begin position="291"/>
        <end position="301"/>
    </location>
</feature>
<feature type="region of interest" description="Disordered" evidence="1">
    <location>
        <begin position="489"/>
        <end position="513"/>
    </location>
</feature>
<dbReference type="EMBL" id="CAHIKZ030000981">
    <property type="protein sequence ID" value="CAE1247770.1"/>
    <property type="molecule type" value="Genomic_DNA"/>
</dbReference>
<feature type="region of interest" description="Disordered" evidence="1">
    <location>
        <begin position="539"/>
        <end position="572"/>
    </location>
</feature>